<dbReference type="GO" id="GO:0022625">
    <property type="term" value="C:cytosolic large ribosomal subunit"/>
    <property type="evidence" value="ECO:0007669"/>
    <property type="project" value="InterPro"/>
</dbReference>
<proteinExistence type="predicted"/>
<dbReference type="EMBL" id="JBBNAF010000009">
    <property type="protein sequence ID" value="KAK9113809.1"/>
    <property type="molecule type" value="Genomic_DNA"/>
</dbReference>
<evidence type="ECO:0000313" key="2">
    <source>
        <dbReference type="EMBL" id="KAK9113809.1"/>
    </source>
</evidence>
<dbReference type="GO" id="GO:0000463">
    <property type="term" value="P:maturation of LSU-rRNA from tricistronic rRNA transcript (SSU-rRNA, 5.8S rRNA, LSU-rRNA)"/>
    <property type="evidence" value="ECO:0007669"/>
    <property type="project" value="InterPro"/>
</dbReference>
<feature type="compositionally biased region" description="Basic and acidic residues" evidence="1">
    <location>
        <begin position="1"/>
        <end position="12"/>
    </location>
</feature>
<organism evidence="2 3">
    <name type="scientific">Stephania yunnanensis</name>
    <dbReference type="NCBI Taxonomy" id="152371"/>
    <lineage>
        <taxon>Eukaryota</taxon>
        <taxon>Viridiplantae</taxon>
        <taxon>Streptophyta</taxon>
        <taxon>Embryophyta</taxon>
        <taxon>Tracheophyta</taxon>
        <taxon>Spermatophyta</taxon>
        <taxon>Magnoliopsida</taxon>
        <taxon>Ranunculales</taxon>
        <taxon>Menispermaceae</taxon>
        <taxon>Menispermoideae</taxon>
        <taxon>Cissampelideae</taxon>
        <taxon>Stephania</taxon>
    </lineage>
</organism>
<evidence type="ECO:0000256" key="1">
    <source>
        <dbReference type="SAM" id="MobiDB-lite"/>
    </source>
</evidence>
<comment type="caution">
    <text evidence="2">The sequence shown here is derived from an EMBL/GenBank/DDBJ whole genome shotgun (WGS) entry which is preliminary data.</text>
</comment>
<dbReference type="GO" id="GO:0003735">
    <property type="term" value="F:structural constituent of ribosome"/>
    <property type="evidence" value="ECO:0007669"/>
    <property type="project" value="TreeGrafter"/>
</dbReference>
<feature type="region of interest" description="Disordered" evidence="1">
    <location>
        <begin position="1"/>
        <end position="27"/>
    </location>
</feature>
<sequence>MPNSRTADDVRHSSRHSPPPQKSKLREAHKKKRFLSFDLRPKKTRAISRRLTKHQVWLVSVHVEKYVLCTYVVFLM</sequence>
<dbReference type="AlphaFoldDB" id="A0AAP0IE52"/>
<keyword evidence="3" id="KW-1185">Reference proteome</keyword>
<dbReference type="Proteomes" id="UP001420932">
    <property type="component" value="Unassembled WGS sequence"/>
</dbReference>
<evidence type="ECO:0000313" key="3">
    <source>
        <dbReference type="Proteomes" id="UP001420932"/>
    </source>
</evidence>
<dbReference type="GO" id="GO:0003729">
    <property type="term" value="F:mRNA binding"/>
    <property type="evidence" value="ECO:0007669"/>
    <property type="project" value="TreeGrafter"/>
</dbReference>
<dbReference type="PANTHER" id="PTHR45722">
    <property type="entry name" value="60S RIBOSOMAL PROTEIN L35"/>
    <property type="match status" value="1"/>
</dbReference>
<dbReference type="PANTHER" id="PTHR45722:SF2">
    <property type="entry name" value="LARGE RIBOSOMAL SUBUNIT PROTEIN UL29-RELATED"/>
    <property type="match status" value="1"/>
</dbReference>
<accession>A0AAP0IE52</accession>
<dbReference type="InterPro" id="IPR045059">
    <property type="entry name" value="Ribosomal_uL29_euk"/>
</dbReference>
<gene>
    <name evidence="2" type="ORF">Syun_020606</name>
</gene>
<name>A0AAP0IE52_9MAGN</name>
<protein>
    <submittedName>
        <fullName evidence="2">Uncharacterized protein</fullName>
    </submittedName>
</protein>
<reference evidence="2 3" key="1">
    <citation type="submission" date="2024-01" db="EMBL/GenBank/DDBJ databases">
        <title>Genome assemblies of Stephania.</title>
        <authorList>
            <person name="Yang L."/>
        </authorList>
    </citation>
    <scope>NUCLEOTIDE SEQUENCE [LARGE SCALE GENOMIC DNA]</scope>
    <source>
        <strain evidence="2">YNDBR</strain>
        <tissue evidence="2">Leaf</tissue>
    </source>
</reference>
<dbReference type="Gene3D" id="6.10.250.3450">
    <property type="match status" value="1"/>
</dbReference>